<keyword evidence="2" id="KW-0812">Transmembrane</keyword>
<proteinExistence type="predicted"/>
<keyword evidence="2" id="KW-0472">Membrane</keyword>
<sequence length="223" mass="25154">MGCVDITPLNLTPVAIRVTNLDPGPGICMIAFKGKKVILPTLTFFFLFFKLSLILHFIQAEPIVVPHHNRRNFPDDEDEKSYVRSSTVAGCSRRPISATPSVVPTRAEKETRKVDSPNLHPLSPFAWQTSRLRRWENAKSVPTHDRDNEEEEEEEEFYSPRGSSGDRDSSNRNENGSGSRRVFAAVPGGVFDERVRGLQTTIVVWNRLGEKEEDRGVVMHIPT</sequence>
<protein>
    <submittedName>
        <fullName evidence="3">Uncharacterized protein</fullName>
    </submittedName>
</protein>
<dbReference type="AlphaFoldDB" id="A0A498HKB0"/>
<feature type="compositionally biased region" description="Basic and acidic residues" evidence="1">
    <location>
        <begin position="138"/>
        <end position="147"/>
    </location>
</feature>
<feature type="compositionally biased region" description="Low complexity" evidence="1">
    <location>
        <begin position="172"/>
        <end position="181"/>
    </location>
</feature>
<dbReference type="EMBL" id="RDQH01000342">
    <property type="protein sequence ID" value="RXH71958.1"/>
    <property type="molecule type" value="Genomic_DNA"/>
</dbReference>
<feature type="region of interest" description="Disordered" evidence="1">
    <location>
        <begin position="138"/>
        <end position="181"/>
    </location>
</feature>
<evidence type="ECO:0000256" key="1">
    <source>
        <dbReference type="SAM" id="MobiDB-lite"/>
    </source>
</evidence>
<accession>A0A498HKB0</accession>
<evidence type="ECO:0000256" key="2">
    <source>
        <dbReference type="SAM" id="Phobius"/>
    </source>
</evidence>
<dbReference type="Proteomes" id="UP000290289">
    <property type="component" value="Chromosome 16"/>
</dbReference>
<feature type="compositionally biased region" description="Basic and acidic residues" evidence="1">
    <location>
        <begin position="106"/>
        <end position="115"/>
    </location>
</feature>
<reference evidence="3 4" key="1">
    <citation type="submission" date="2018-10" db="EMBL/GenBank/DDBJ databases">
        <title>A high-quality apple genome assembly.</title>
        <authorList>
            <person name="Hu J."/>
        </authorList>
    </citation>
    <scope>NUCLEOTIDE SEQUENCE [LARGE SCALE GENOMIC DNA]</scope>
    <source>
        <strain evidence="4">cv. HFTH1</strain>
        <tissue evidence="3">Young leaf</tissue>
    </source>
</reference>
<gene>
    <name evidence="3" type="ORF">DVH24_025459</name>
</gene>
<dbReference type="STRING" id="3750.A0A498HKB0"/>
<evidence type="ECO:0000313" key="4">
    <source>
        <dbReference type="Proteomes" id="UP000290289"/>
    </source>
</evidence>
<name>A0A498HKB0_MALDO</name>
<keyword evidence="2" id="KW-1133">Transmembrane helix</keyword>
<feature type="compositionally biased region" description="Acidic residues" evidence="1">
    <location>
        <begin position="148"/>
        <end position="157"/>
    </location>
</feature>
<keyword evidence="4" id="KW-1185">Reference proteome</keyword>
<feature type="region of interest" description="Disordered" evidence="1">
    <location>
        <begin position="68"/>
        <end position="121"/>
    </location>
</feature>
<evidence type="ECO:0000313" key="3">
    <source>
        <dbReference type="EMBL" id="RXH71958.1"/>
    </source>
</evidence>
<comment type="caution">
    <text evidence="3">The sequence shown here is derived from an EMBL/GenBank/DDBJ whole genome shotgun (WGS) entry which is preliminary data.</text>
</comment>
<organism evidence="3 4">
    <name type="scientific">Malus domestica</name>
    <name type="common">Apple</name>
    <name type="synonym">Pyrus malus</name>
    <dbReference type="NCBI Taxonomy" id="3750"/>
    <lineage>
        <taxon>Eukaryota</taxon>
        <taxon>Viridiplantae</taxon>
        <taxon>Streptophyta</taxon>
        <taxon>Embryophyta</taxon>
        <taxon>Tracheophyta</taxon>
        <taxon>Spermatophyta</taxon>
        <taxon>Magnoliopsida</taxon>
        <taxon>eudicotyledons</taxon>
        <taxon>Gunneridae</taxon>
        <taxon>Pentapetalae</taxon>
        <taxon>rosids</taxon>
        <taxon>fabids</taxon>
        <taxon>Rosales</taxon>
        <taxon>Rosaceae</taxon>
        <taxon>Amygdaloideae</taxon>
        <taxon>Maleae</taxon>
        <taxon>Malus</taxon>
    </lineage>
</organism>
<feature type="transmembrane region" description="Helical" evidence="2">
    <location>
        <begin position="37"/>
        <end position="58"/>
    </location>
</feature>